<feature type="domain" description="Arabidopsis retrotransposon Orf1 C-terminal" evidence="2">
    <location>
        <begin position="118"/>
        <end position="253"/>
    </location>
</feature>
<evidence type="ECO:0000259" key="2">
    <source>
        <dbReference type="Pfam" id="PF03078"/>
    </source>
</evidence>
<dbReference type="EMBL" id="JAUHHV010000001">
    <property type="protein sequence ID" value="KAK1441105.1"/>
    <property type="molecule type" value="Genomic_DNA"/>
</dbReference>
<evidence type="ECO:0000313" key="3">
    <source>
        <dbReference type="EMBL" id="KAK1441105.1"/>
    </source>
</evidence>
<name>A0AAD8P701_TARER</name>
<evidence type="ECO:0000256" key="1">
    <source>
        <dbReference type="SAM" id="MobiDB-lite"/>
    </source>
</evidence>
<dbReference type="InterPro" id="IPR004312">
    <property type="entry name" value="ATHILA_Orf1_C"/>
</dbReference>
<sequence length="461" mass="51507">MVYVTSSKKKNPSFVLTHLHLLSRSVDAHHHHPSSSRDSGQNHHRPPRISPSQIMAENGIHRFLQFEDGSQEANKFTSIQHKPLVTARTLDWTVLDELGEKDRAKALLPLPWRRLFDIKRPQYRELVLEFCSSFKFRYPTKRLHDDQIITFRLGGMPRNLSVAQLGVRMGLYTNAEIRKSIFKNGLLDLPNDATGKVAELWQDIGKGIYRPRSTKATMFRDPLHRYIHRVLASTISARGSSTGVNTIKDMFFLHCLIRREPINLAYALALFFDGCCGTTLASAICGGSFITELAYSYDFMTPEVIAGLHASCSTAFVDKKMITNMKLAMVDRGGWHWLDSDENIWPPIEESVVAAGLEVAADASGGEGADSDDGLSLEGARQVPQIGDAGAEAQRPTPPVDYAQRLEHCEAGILWLMQVQMHLAAVGGYVLPPLPFHVPPFQPRQAEQQQEPVNDAVDMED</sequence>
<feature type="region of interest" description="Disordered" evidence="1">
    <location>
        <begin position="26"/>
        <end position="52"/>
    </location>
</feature>
<keyword evidence="4" id="KW-1185">Reference proteome</keyword>
<dbReference type="AlphaFoldDB" id="A0AAD8P701"/>
<protein>
    <recommendedName>
        <fullName evidence="2">Arabidopsis retrotransposon Orf1 C-terminal domain-containing protein</fullName>
    </recommendedName>
</protein>
<accession>A0AAD8P701</accession>
<comment type="caution">
    <text evidence="3">The sequence shown here is derived from an EMBL/GenBank/DDBJ whole genome shotgun (WGS) entry which is preliminary data.</text>
</comment>
<organism evidence="3 4">
    <name type="scientific">Tagetes erecta</name>
    <name type="common">African marigold</name>
    <dbReference type="NCBI Taxonomy" id="13708"/>
    <lineage>
        <taxon>Eukaryota</taxon>
        <taxon>Viridiplantae</taxon>
        <taxon>Streptophyta</taxon>
        <taxon>Embryophyta</taxon>
        <taxon>Tracheophyta</taxon>
        <taxon>Spermatophyta</taxon>
        <taxon>Magnoliopsida</taxon>
        <taxon>eudicotyledons</taxon>
        <taxon>Gunneridae</taxon>
        <taxon>Pentapetalae</taxon>
        <taxon>asterids</taxon>
        <taxon>campanulids</taxon>
        <taxon>Asterales</taxon>
        <taxon>Asteraceae</taxon>
        <taxon>Asteroideae</taxon>
        <taxon>Heliantheae alliance</taxon>
        <taxon>Tageteae</taxon>
        <taxon>Tagetes</taxon>
    </lineage>
</organism>
<proteinExistence type="predicted"/>
<reference evidence="3" key="1">
    <citation type="journal article" date="2023" name="bioRxiv">
        <title>Improved chromosome-level genome assembly for marigold (Tagetes erecta).</title>
        <authorList>
            <person name="Jiang F."/>
            <person name="Yuan L."/>
            <person name="Wang S."/>
            <person name="Wang H."/>
            <person name="Xu D."/>
            <person name="Wang A."/>
            <person name="Fan W."/>
        </authorList>
    </citation>
    <scope>NUCLEOTIDE SEQUENCE</scope>
    <source>
        <strain evidence="3">WSJ</strain>
        <tissue evidence="3">Leaf</tissue>
    </source>
</reference>
<gene>
    <name evidence="3" type="ORF">QVD17_06943</name>
</gene>
<evidence type="ECO:0000313" key="4">
    <source>
        <dbReference type="Proteomes" id="UP001229421"/>
    </source>
</evidence>
<dbReference type="Proteomes" id="UP001229421">
    <property type="component" value="Unassembled WGS sequence"/>
</dbReference>
<dbReference type="Pfam" id="PF03078">
    <property type="entry name" value="ATHILA"/>
    <property type="match status" value="1"/>
</dbReference>